<dbReference type="EMBL" id="WBJY01000002">
    <property type="protein sequence ID" value="KAB1648307.1"/>
    <property type="molecule type" value="Genomic_DNA"/>
</dbReference>
<dbReference type="InterPro" id="IPR050595">
    <property type="entry name" value="Bact_response_regulator"/>
</dbReference>
<evidence type="ECO:0000256" key="1">
    <source>
        <dbReference type="ARBA" id="ARBA00022553"/>
    </source>
</evidence>
<evidence type="ECO:0000313" key="6">
    <source>
        <dbReference type="Proteomes" id="UP000431744"/>
    </source>
</evidence>
<dbReference type="PANTHER" id="PTHR44591">
    <property type="entry name" value="STRESS RESPONSE REGULATOR PROTEIN 1"/>
    <property type="match status" value="1"/>
</dbReference>
<keyword evidence="1 2" id="KW-0597">Phosphoprotein</keyword>
<evidence type="ECO:0000259" key="4">
    <source>
        <dbReference type="PROSITE" id="PS50110"/>
    </source>
</evidence>
<dbReference type="AlphaFoldDB" id="A0A6H9WIH2"/>
<sequence>MRGCGAAETVHAHAGGRNRSRAQAKRVRRVVIAEDDADIRSLIEIAARRAGLEIVSTHGDGMSALAAARASDPDLLVLDVSMPEMTGLEVLQQLRAERDDTRPRALVVSASADEPSRSAGELAGADAYVTKPFTVRDLTSRLSDLAARQ</sequence>
<evidence type="ECO:0000313" key="5">
    <source>
        <dbReference type="EMBL" id="KAB1648307.1"/>
    </source>
</evidence>
<dbReference type="Proteomes" id="UP000431744">
    <property type="component" value="Unassembled WGS sequence"/>
</dbReference>
<protein>
    <submittedName>
        <fullName evidence="5">Response regulator</fullName>
    </submittedName>
</protein>
<feature type="modified residue" description="4-aspartylphosphate" evidence="2">
    <location>
        <position position="79"/>
    </location>
</feature>
<dbReference type="InterPro" id="IPR001789">
    <property type="entry name" value="Sig_transdc_resp-reg_receiver"/>
</dbReference>
<dbReference type="SMART" id="SM00448">
    <property type="entry name" value="REC"/>
    <property type="match status" value="1"/>
</dbReference>
<evidence type="ECO:0000256" key="3">
    <source>
        <dbReference type="SAM" id="MobiDB-lite"/>
    </source>
</evidence>
<name>A0A6H9WIH2_9MICO</name>
<comment type="caution">
    <text evidence="5">The sequence shown here is derived from an EMBL/GenBank/DDBJ whole genome shotgun (WGS) entry which is preliminary data.</text>
</comment>
<dbReference type="OrthoDB" id="3197131at2"/>
<keyword evidence="6" id="KW-1185">Reference proteome</keyword>
<evidence type="ECO:0000256" key="2">
    <source>
        <dbReference type="PROSITE-ProRule" id="PRU00169"/>
    </source>
</evidence>
<dbReference type="GO" id="GO:0000160">
    <property type="term" value="P:phosphorelay signal transduction system"/>
    <property type="evidence" value="ECO:0007669"/>
    <property type="project" value="InterPro"/>
</dbReference>
<accession>A0A6H9WIH2</accession>
<feature type="compositionally biased region" description="Basic residues" evidence="3">
    <location>
        <begin position="14"/>
        <end position="25"/>
    </location>
</feature>
<dbReference type="Pfam" id="PF00072">
    <property type="entry name" value="Response_reg"/>
    <property type="match status" value="1"/>
</dbReference>
<dbReference type="PROSITE" id="PS50110">
    <property type="entry name" value="RESPONSE_REGULATORY"/>
    <property type="match status" value="1"/>
</dbReference>
<dbReference type="InterPro" id="IPR011006">
    <property type="entry name" value="CheY-like_superfamily"/>
</dbReference>
<feature type="domain" description="Response regulatory" evidence="4">
    <location>
        <begin position="29"/>
        <end position="146"/>
    </location>
</feature>
<proteinExistence type="predicted"/>
<feature type="region of interest" description="Disordered" evidence="3">
    <location>
        <begin position="1"/>
        <end position="25"/>
    </location>
</feature>
<gene>
    <name evidence="5" type="ORF">F8O04_11445</name>
</gene>
<dbReference type="CDD" id="cd17574">
    <property type="entry name" value="REC_OmpR"/>
    <property type="match status" value="1"/>
</dbReference>
<dbReference type="PANTHER" id="PTHR44591:SF3">
    <property type="entry name" value="RESPONSE REGULATORY DOMAIN-CONTAINING PROTEIN"/>
    <property type="match status" value="1"/>
</dbReference>
<reference evidence="5 6" key="1">
    <citation type="submission" date="2019-09" db="EMBL/GenBank/DDBJ databases">
        <title>Phylogeny of genus Pseudoclavibacter and closely related genus.</title>
        <authorList>
            <person name="Li Y."/>
        </authorList>
    </citation>
    <scope>NUCLEOTIDE SEQUENCE [LARGE SCALE GENOMIC DNA]</scope>
    <source>
        <strain evidence="5 6">EGI 60007</strain>
    </source>
</reference>
<organism evidence="5 6">
    <name type="scientific">Pseudoclavibacter endophyticus</name>
    <dbReference type="NCBI Taxonomy" id="1778590"/>
    <lineage>
        <taxon>Bacteria</taxon>
        <taxon>Bacillati</taxon>
        <taxon>Actinomycetota</taxon>
        <taxon>Actinomycetes</taxon>
        <taxon>Micrococcales</taxon>
        <taxon>Microbacteriaceae</taxon>
        <taxon>Pseudoclavibacter</taxon>
    </lineage>
</organism>
<dbReference type="Gene3D" id="3.40.50.2300">
    <property type="match status" value="1"/>
</dbReference>
<dbReference type="SUPFAM" id="SSF52172">
    <property type="entry name" value="CheY-like"/>
    <property type="match status" value="1"/>
</dbReference>